<accession>Q5P2X4</accession>
<evidence type="ECO:0000313" key="7">
    <source>
        <dbReference type="EMBL" id="CAI08340.1"/>
    </source>
</evidence>
<reference evidence="7 8" key="1">
    <citation type="journal article" date="2005" name="Arch. Microbiol.">
        <title>The genome sequence of an anaerobic aromatic-degrading denitrifying bacterium, strain EbN1.</title>
        <authorList>
            <person name="Rabus R."/>
            <person name="Kube M."/>
            <person name="Heider J."/>
            <person name="Beck A."/>
            <person name="Heitmann K."/>
            <person name="Widdel F."/>
            <person name="Reinhardt R."/>
        </authorList>
    </citation>
    <scope>NUCLEOTIDE SEQUENCE [LARGE SCALE GENOMIC DNA]</scope>
    <source>
        <strain evidence="7 8">EbN1</strain>
    </source>
</reference>
<dbReference type="PANTHER" id="PTHR34139">
    <property type="entry name" value="UPF0331 PROTEIN MJ0127"/>
    <property type="match status" value="1"/>
</dbReference>
<dbReference type="InterPro" id="IPR037038">
    <property type="entry name" value="HepT-like_sf"/>
</dbReference>
<keyword evidence="1" id="KW-0597">Phosphoprotein</keyword>
<dbReference type="GO" id="GO:0016787">
    <property type="term" value="F:hydrolase activity"/>
    <property type="evidence" value="ECO:0007669"/>
    <property type="project" value="UniProtKB-KW"/>
</dbReference>
<dbReference type="GO" id="GO:0110001">
    <property type="term" value="C:toxin-antitoxin complex"/>
    <property type="evidence" value="ECO:0007669"/>
    <property type="project" value="InterPro"/>
</dbReference>
<dbReference type="InterPro" id="IPR051813">
    <property type="entry name" value="HepT_RNase_toxin"/>
</dbReference>
<dbReference type="Pfam" id="PF01934">
    <property type="entry name" value="HepT-like"/>
    <property type="match status" value="1"/>
</dbReference>
<evidence type="ECO:0000256" key="6">
    <source>
        <dbReference type="ARBA" id="ARBA00024207"/>
    </source>
</evidence>
<dbReference type="Gene3D" id="1.20.120.580">
    <property type="entry name" value="bsu32300-like"/>
    <property type="match status" value="1"/>
</dbReference>
<dbReference type="RefSeq" id="WP_011238028.1">
    <property type="nucleotide sequence ID" value="NC_006513.1"/>
</dbReference>
<evidence type="ECO:0000313" key="8">
    <source>
        <dbReference type="Proteomes" id="UP000006552"/>
    </source>
</evidence>
<keyword evidence="2" id="KW-1277">Toxin-antitoxin system</keyword>
<dbReference type="GO" id="GO:0004540">
    <property type="term" value="F:RNA nuclease activity"/>
    <property type="evidence" value="ECO:0007669"/>
    <property type="project" value="InterPro"/>
</dbReference>
<keyword evidence="3" id="KW-0540">Nuclease</keyword>
<dbReference type="eggNOG" id="COG2361">
    <property type="taxonomic scope" value="Bacteria"/>
</dbReference>
<dbReference type="KEGG" id="eba:ebB137"/>
<comment type="similarity">
    <text evidence="6">Belongs to the HepT RNase toxin family.</text>
</comment>
<dbReference type="AlphaFoldDB" id="Q5P2X4"/>
<dbReference type="GO" id="GO:0000166">
    <property type="term" value="F:nucleotide binding"/>
    <property type="evidence" value="ECO:0007669"/>
    <property type="project" value="UniProtKB-KW"/>
</dbReference>
<dbReference type="InterPro" id="IPR008201">
    <property type="entry name" value="HepT-like"/>
</dbReference>
<organism evidence="7 8">
    <name type="scientific">Aromatoleum aromaticum (strain DSM 19018 / LMG 30748 / EbN1)</name>
    <name type="common">Azoarcus sp. (strain EbN1)</name>
    <dbReference type="NCBI Taxonomy" id="76114"/>
    <lineage>
        <taxon>Bacteria</taxon>
        <taxon>Pseudomonadati</taxon>
        <taxon>Pseudomonadota</taxon>
        <taxon>Betaproteobacteria</taxon>
        <taxon>Rhodocyclales</taxon>
        <taxon>Rhodocyclaceae</taxon>
        <taxon>Aromatoleum</taxon>
    </lineage>
</organism>
<keyword evidence="8" id="KW-1185">Reference proteome</keyword>
<dbReference type="STRING" id="76114.ebB137"/>
<dbReference type="Proteomes" id="UP000006552">
    <property type="component" value="Chromosome"/>
</dbReference>
<keyword evidence="4" id="KW-0547">Nucleotide-binding</keyword>
<dbReference type="PANTHER" id="PTHR34139:SF1">
    <property type="entry name" value="RNASE MJ1380-RELATED"/>
    <property type="match status" value="1"/>
</dbReference>
<proteinExistence type="inferred from homology"/>
<protein>
    <recommendedName>
        <fullName evidence="9">DUF86 domain-containing protein</fullName>
    </recommendedName>
</protein>
<gene>
    <name evidence="7" type="ORF">ebB137</name>
</gene>
<evidence type="ECO:0000256" key="4">
    <source>
        <dbReference type="ARBA" id="ARBA00022741"/>
    </source>
</evidence>
<evidence type="ECO:0008006" key="9">
    <source>
        <dbReference type="Google" id="ProtNLM"/>
    </source>
</evidence>
<evidence type="ECO:0000256" key="5">
    <source>
        <dbReference type="ARBA" id="ARBA00022801"/>
    </source>
</evidence>
<evidence type="ECO:0000256" key="1">
    <source>
        <dbReference type="ARBA" id="ARBA00022553"/>
    </source>
</evidence>
<name>Q5P2X4_AROAE</name>
<evidence type="ECO:0000256" key="3">
    <source>
        <dbReference type="ARBA" id="ARBA00022722"/>
    </source>
</evidence>
<dbReference type="EMBL" id="CR555306">
    <property type="protein sequence ID" value="CAI08340.1"/>
    <property type="molecule type" value="Genomic_DNA"/>
</dbReference>
<keyword evidence="5" id="KW-0378">Hydrolase</keyword>
<sequence length="122" mass="13705">MKPGPDADRVYLAHMLECIARIDEYVEGDEGKFRSSRLIQDAVIRNLQTLAESSQRLSEVIKAGESQVPWRAISGFRNILVHDYLGVDVDSVWQVVKRELPPLQAALARMRGEKQGTTVGQK</sequence>
<dbReference type="HOGENOM" id="CLU_142825_3_3_4"/>
<evidence type="ECO:0000256" key="2">
    <source>
        <dbReference type="ARBA" id="ARBA00022649"/>
    </source>
</evidence>